<dbReference type="InterPro" id="IPR011009">
    <property type="entry name" value="Kinase-like_dom_sf"/>
</dbReference>
<dbReference type="Pfam" id="PF07714">
    <property type="entry name" value="PK_Tyr_Ser-Thr"/>
    <property type="match status" value="1"/>
</dbReference>
<dbReference type="GO" id="GO:0005524">
    <property type="term" value="F:ATP binding"/>
    <property type="evidence" value="ECO:0007669"/>
    <property type="project" value="InterPro"/>
</dbReference>
<dbReference type="InterPro" id="IPR000719">
    <property type="entry name" value="Prot_kinase_dom"/>
</dbReference>
<dbReference type="Gene3D" id="1.10.510.10">
    <property type="entry name" value="Transferase(Phosphotransferase) domain 1"/>
    <property type="match status" value="1"/>
</dbReference>
<proteinExistence type="predicted"/>
<dbReference type="OrthoDB" id="4062651at2759"/>
<dbReference type="AlphaFoldDB" id="A0A2U1PER4"/>
<keyword evidence="2" id="KW-0808">Transferase</keyword>
<name>A0A2U1PER4_ARTAN</name>
<evidence type="ECO:0000259" key="1">
    <source>
        <dbReference type="PROSITE" id="PS50011"/>
    </source>
</evidence>
<protein>
    <submittedName>
        <fullName evidence="2">Protein kinase-like domain, Phloem protein 2-like protein</fullName>
    </submittedName>
</protein>
<dbReference type="PROSITE" id="PS50011">
    <property type="entry name" value="PROTEIN_KINASE_DOM"/>
    <property type="match status" value="1"/>
</dbReference>
<dbReference type="InterPro" id="IPR025886">
    <property type="entry name" value="PP2-like"/>
</dbReference>
<dbReference type="InterPro" id="IPR001245">
    <property type="entry name" value="Ser-Thr/Tyr_kinase_cat_dom"/>
</dbReference>
<gene>
    <name evidence="2" type="ORF">CTI12_AA161000</name>
</gene>
<evidence type="ECO:0000313" key="3">
    <source>
        <dbReference type="Proteomes" id="UP000245207"/>
    </source>
</evidence>
<dbReference type="Gene3D" id="3.30.200.20">
    <property type="entry name" value="Phosphorylase Kinase, domain 1"/>
    <property type="match status" value="1"/>
</dbReference>
<dbReference type="GO" id="GO:0005886">
    <property type="term" value="C:plasma membrane"/>
    <property type="evidence" value="ECO:0007669"/>
    <property type="project" value="TreeGrafter"/>
</dbReference>
<reference evidence="2 3" key="1">
    <citation type="journal article" date="2018" name="Mol. Plant">
        <title>The genome of Artemisia annua provides insight into the evolution of Asteraceae family and artemisinin biosynthesis.</title>
        <authorList>
            <person name="Shen Q."/>
            <person name="Zhang L."/>
            <person name="Liao Z."/>
            <person name="Wang S."/>
            <person name="Yan T."/>
            <person name="Shi P."/>
            <person name="Liu M."/>
            <person name="Fu X."/>
            <person name="Pan Q."/>
            <person name="Wang Y."/>
            <person name="Lv Z."/>
            <person name="Lu X."/>
            <person name="Zhang F."/>
            <person name="Jiang W."/>
            <person name="Ma Y."/>
            <person name="Chen M."/>
            <person name="Hao X."/>
            <person name="Li L."/>
            <person name="Tang Y."/>
            <person name="Lv G."/>
            <person name="Zhou Y."/>
            <person name="Sun X."/>
            <person name="Brodelius P.E."/>
            <person name="Rose J.K.C."/>
            <person name="Tang K."/>
        </authorList>
    </citation>
    <scope>NUCLEOTIDE SEQUENCE [LARGE SCALE GENOMIC DNA]</scope>
    <source>
        <strain evidence="3">cv. Huhao1</strain>
        <tissue evidence="2">Leaf</tissue>
    </source>
</reference>
<dbReference type="InterPro" id="IPR045272">
    <property type="entry name" value="ANXUR1/2-like"/>
</dbReference>
<dbReference type="GO" id="GO:0004714">
    <property type="term" value="F:transmembrane receptor protein tyrosine kinase activity"/>
    <property type="evidence" value="ECO:0007669"/>
    <property type="project" value="InterPro"/>
</dbReference>
<dbReference type="PANTHER" id="PTHR27003:SF471">
    <property type="entry name" value="VASCULAR ENDOTHELIAL GROWTH FACTOR RECEPTOR 2 (VEGFR2)-RELATED"/>
    <property type="match status" value="1"/>
</dbReference>
<dbReference type="Pfam" id="PF14299">
    <property type="entry name" value="PP2"/>
    <property type="match status" value="1"/>
</dbReference>
<comment type="caution">
    <text evidence="2">The sequence shown here is derived from an EMBL/GenBank/DDBJ whole genome shotgun (WGS) entry which is preliminary data.</text>
</comment>
<dbReference type="SUPFAM" id="SSF56112">
    <property type="entry name" value="Protein kinase-like (PK-like)"/>
    <property type="match status" value="1"/>
</dbReference>
<sequence>MLDTQDFSHNNLIEKGDFWSLYKGRVTCADGCEMIAAKRLDRRSDQGETERMSEIEILLQYTHENIISLAGYCDEKGEKIMVYEYASISKGRLDRWLKYDGLTWRKRLEICNDIARGLAFLHGISHEKQEMLCGRSVMEHNSSRAHNLIHLVRDHIEEGILYEIVFEATKKELPPNSLTAFQNIAYQCIHEESAKRPMAEDVLTQLKKALEIQEVMEIWKTKMPSDYKRLIQTTDSQEIMNQDLYTWFDKGILHRDHKVEVMEIWKTKMPSDYKRLIQTTDSQEIMNQDLYTWFDKGILHRDHKVFFSFGANGGRVETISATEFQFGAVVRISDSSSMNIQISVKTQLLSPGFKYGVYLVYKFCSPRSTRGLNYDELTSTQTLTIKIGSEYCYQEFTTRRDNDGWMRIELHRFSNLKEEANFDAFLKGFSEYLFKNAAIYVEGVEFQPISKMTHEEIKELKKVNMAAVELSATDEDQLEVNSAS</sequence>
<dbReference type="EMBL" id="PKPP01001250">
    <property type="protein sequence ID" value="PWA84229.1"/>
    <property type="molecule type" value="Genomic_DNA"/>
</dbReference>
<organism evidence="2 3">
    <name type="scientific">Artemisia annua</name>
    <name type="common">Sweet wormwood</name>
    <dbReference type="NCBI Taxonomy" id="35608"/>
    <lineage>
        <taxon>Eukaryota</taxon>
        <taxon>Viridiplantae</taxon>
        <taxon>Streptophyta</taxon>
        <taxon>Embryophyta</taxon>
        <taxon>Tracheophyta</taxon>
        <taxon>Spermatophyta</taxon>
        <taxon>Magnoliopsida</taxon>
        <taxon>eudicotyledons</taxon>
        <taxon>Gunneridae</taxon>
        <taxon>Pentapetalae</taxon>
        <taxon>asterids</taxon>
        <taxon>campanulids</taxon>
        <taxon>Asterales</taxon>
        <taxon>Asteraceae</taxon>
        <taxon>Asteroideae</taxon>
        <taxon>Anthemideae</taxon>
        <taxon>Artemisiinae</taxon>
        <taxon>Artemisia</taxon>
    </lineage>
</organism>
<feature type="domain" description="Protein kinase" evidence="1">
    <location>
        <begin position="7"/>
        <end position="294"/>
    </location>
</feature>
<dbReference type="STRING" id="35608.A0A2U1PER4"/>
<dbReference type="PANTHER" id="PTHR27003">
    <property type="entry name" value="OS07G0166700 PROTEIN"/>
    <property type="match status" value="1"/>
</dbReference>
<accession>A0A2U1PER4</accession>
<evidence type="ECO:0000313" key="2">
    <source>
        <dbReference type="EMBL" id="PWA84229.1"/>
    </source>
</evidence>
<dbReference type="GO" id="GO:0009506">
    <property type="term" value="C:plasmodesma"/>
    <property type="evidence" value="ECO:0007669"/>
    <property type="project" value="TreeGrafter"/>
</dbReference>
<keyword evidence="3" id="KW-1185">Reference proteome</keyword>
<keyword evidence="2" id="KW-0418">Kinase</keyword>
<dbReference type="Proteomes" id="UP000245207">
    <property type="component" value="Unassembled WGS sequence"/>
</dbReference>